<protein>
    <submittedName>
        <fullName evidence="2">Uncharacterized protein</fullName>
    </submittedName>
</protein>
<feature type="transmembrane region" description="Helical" evidence="1">
    <location>
        <begin position="43"/>
        <end position="67"/>
    </location>
</feature>
<accession>A0A1J7BS32</accession>
<evidence type="ECO:0000256" key="1">
    <source>
        <dbReference type="SAM" id="Phobius"/>
    </source>
</evidence>
<organism evidence="2 3">
    <name type="scientific">Flavobacterium johnsoniae</name>
    <name type="common">Cytophaga johnsonae</name>
    <dbReference type="NCBI Taxonomy" id="986"/>
    <lineage>
        <taxon>Bacteria</taxon>
        <taxon>Pseudomonadati</taxon>
        <taxon>Bacteroidota</taxon>
        <taxon>Flavobacteriia</taxon>
        <taxon>Flavobacteriales</taxon>
        <taxon>Flavobacteriaceae</taxon>
        <taxon>Flavobacterium</taxon>
    </lineage>
</organism>
<reference evidence="2 3" key="1">
    <citation type="submission" date="2016-10" db="EMBL/GenBank/DDBJ databases">
        <title>Draft Genome Sequence of Rhizobacteria Flavobacterium johnsoniae CI04.</title>
        <authorList>
            <person name="Bravo J.I."/>
            <person name="Lozano G.L."/>
            <person name="Handelsman J."/>
        </authorList>
    </citation>
    <scope>NUCLEOTIDE SEQUENCE [LARGE SCALE GENOMIC DNA]</scope>
    <source>
        <strain evidence="2 3">CI04</strain>
    </source>
</reference>
<evidence type="ECO:0000313" key="3">
    <source>
        <dbReference type="Proteomes" id="UP000182826"/>
    </source>
</evidence>
<comment type="caution">
    <text evidence="2">The sequence shown here is derived from an EMBL/GenBank/DDBJ whole genome shotgun (WGS) entry which is preliminary data.</text>
</comment>
<dbReference type="EMBL" id="MLFK01000007">
    <property type="protein sequence ID" value="OIV41502.1"/>
    <property type="molecule type" value="Genomic_DNA"/>
</dbReference>
<keyword evidence="3" id="KW-1185">Reference proteome</keyword>
<keyword evidence="1" id="KW-1133">Transmembrane helix</keyword>
<gene>
    <name evidence="2" type="ORF">BKM63_13285</name>
</gene>
<proteinExistence type="predicted"/>
<dbReference type="Proteomes" id="UP000182826">
    <property type="component" value="Unassembled WGS sequence"/>
</dbReference>
<keyword evidence="1" id="KW-0812">Transmembrane</keyword>
<evidence type="ECO:0000313" key="2">
    <source>
        <dbReference type="EMBL" id="OIV41502.1"/>
    </source>
</evidence>
<sequence length="69" mass="7509">MAHGFYGFVFAKARILHGFFEKSVILSEVGGHASSSIENKANLYVASTSLSLTNFAELIVMSIVFFMSS</sequence>
<keyword evidence="1" id="KW-0472">Membrane</keyword>
<name>A0A1J7BS32_FLAJO</name>
<dbReference type="AlphaFoldDB" id="A0A1J7BS32"/>